<keyword evidence="11" id="KW-0472">Membrane</keyword>
<evidence type="ECO:0000256" key="9">
    <source>
        <dbReference type="ARBA" id="ARBA00023004"/>
    </source>
</evidence>
<comment type="subcellular location">
    <subcellularLocation>
        <location evidence="2">Membrane</location>
        <topology evidence="2">Single-pass membrane protein</topology>
    </subcellularLocation>
</comment>
<accession>D3B1H8</accession>
<reference evidence="14 15" key="1">
    <citation type="journal article" date="2011" name="Genome Res.">
        <title>Phylogeny-wide analysis of social amoeba genomes highlights ancient origins for complex intercellular communication.</title>
        <authorList>
            <person name="Heidel A.J."/>
            <person name="Lawal H.M."/>
            <person name="Felder M."/>
            <person name="Schilde C."/>
            <person name="Helps N.R."/>
            <person name="Tunggal B."/>
            <person name="Rivero F."/>
            <person name="John U."/>
            <person name="Schleicher M."/>
            <person name="Eichinger L."/>
            <person name="Platzer M."/>
            <person name="Noegel A.A."/>
            <person name="Schaap P."/>
            <person name="Gloeckner G."/>
        </authorList>
    </citation>
    <scope>NUCLEOTIDE SEQUENCE [LARGE SCALE GENOMIC DNA]</scope>
    <source>
        <strain evidence="15">ATCC 26659 / Pp 5 / PN500</strain>
    </source>
</reference>
<dbReference type="SUPFAM" id="SSF48264">
    <property type="entry name" value="Cytochrome P450"/>
    <property type="match status" value="1"/>
</dbReference>
<dbReference type="InterPro" id="IPR001128">
    <property type="entry name" value="Cyt_P450"/>
</dbReference>
<evidence type="ECO:0000256" key="7">
    <source>
        <dbReference type="ARBA" id="ARBA00022989"/>
    </source>
</evidence>
<dbReference type="FunFam" id="1.10.630.10:FF:000068">
    <property type="entry name" value="Probable cytochrome P450 508A2"/>
    <property type="match status" value="1"/>
</dbReference>
<dbReference type="GO" id="GO:0016705">
    <property type="term" value="F:oxidoreductase activity, acting on paired donors, with incorporation or reduction of molecular oxygen"/>
    <property type="evidence" value="ECO:0007669"/>
    <property type="project" value="InterPro"/>
</dbReference>
<dbReference type="PROSITE" id="PS00086">
    <property type="entry name" value="CYTOCHROME_P450"/>
    <property type="match status" value="1"/>
</dbReference>
<proteinExistence type="inferred from homology"/>
<dbReference type="GeneID" id="31357677"/>
<sequence>MYIIILVIVFIYILENFISKNIKKSKCEPPGGIALPLIGNLHQVGDIPHIGLVNLSKKYGDVFRIYMGDLYTVVVSDPKIIREFAVNHFENFTNRPTTPTFNLLSRNFQNLVVARDERWFHIRKLVANSFTKTKLRPIGSILDRQVGSLLDKMKEYQLSGQPFYPRDYCKKYSLNIIFNLMFSDEIPLNEDTNQGKIAKLIPPIEGCFKRLASAKIQDFINVIAPFYFLYSKITGTEMDQLYDFTKDIYDEHLATLDPENPRDLIDALIIDSSDKQEENKESVILTAIDFILAGTDTSASTIEMFMMFMINNQEVQTKAAAELESVVGRGQRVSLQHRSSTPYMVAVIKEVMRIKPIAPLGLPREAKEACMVGDYYIPKGAQIVFNFTSLHTSEKYWDHPQEFMPERFLMVSDHTETFLPFSVGKRNCVGMNLAMDELYIACANIIHNFVLQSSTKERLDEEEVFGLTIHPKLFSIDIQPRY</sequence>
<keyword evidence="8 13" id="KW-0560">Oxidoreductase</keyword>
<gene>
    <name evidence="14" type="ORF">PPL_02152</name>
</gene>
<evidence type="ECO:0000256" key="12">
    <source>
        <dbReference type="PIRSR" id="PIRSR602401-1"/>
    </source>
</evidence>
<comment type="caution">
    <text evidence="14">The sequence shown here is derived from an EMBL/GenBank/DDBJ whole genome shotgun (WGS) entry which is preliminary data.</text>
</comment>
<dbReference type="EMBL" id="ADBJ01000008">
    <property type="protein sequence ID" value="EFA85152.1"/>
    <property type="molecule type" value="Genomic_DNA"/>
</dbReference>
<evidence type="ECO:0000256" key="10">
    <source>
        <dbReference type="ARBA" id="ARBA00023033"/>
    </source>
</evidence>
<feature type="binding site" description="axial binding residue" evidence="12">
    <location>
        <position position="428"/>
    </location>
    <ligand>
        <name>heme</name>
        <dbReference type="ChEBI" id="CHEBI:30413"/>
    </ligand>
    <ligandPart>
        <name>Fe</name>
        <dbReference type="ChEBI" id="CHEBI:18248"/>
    </ligandPart>
</feature>
<evidence type="ECO:0000256" key="3">
    <source>
        <dbReference type="ARBA" id="ARBA00010617"/>
    </source>
</evidence>
<evidence type="ECO:0000313" key="15">
    <source>
        <dbReference type="Proteomes" id="UP000001396"/>
    </source>
</evidence>
<evidence type="ECO:0000256" key="13">
    <source>
        <dbReference type="RuleBase" id="RU000461"/>
    </source>
</evidence>
<evidence type="ECO:0000256" key="8">
    <source>
        <dbReference type="ARBA" id="ARBA00023002"/>
    </source>
</evidence>
<dbReference type="RefSeq" id="XP_020437261.1">
    <property type="nucleotide sequence ID" value="XM_020573144.1"/>
</dbReference>
<dbReference type="InterPro" id="IPR050182">
    <property type="entry name" value="Cytochrome_P450_fam2"/>
</dbReference>
<protein>
    <submittedName>
        <fullName evidence="14">Cytochrome P450 family protein</fullName>
    </submittedName>
</protein>
<evidence type="ECO:0000256" key="4">
    <source>
        <dbReference type="ARBA" id="ARBA00022617"/>
    </source>
</evidence>
<keyword evidence="7" id="KW-1133">Transmembrane helix</keyword>
<dbReference type="FunCoup" id="D3B1H8">
    <property type="interactions" value="13"/>
</dbReference>
<dbReference type="GO" id="GO:0020037">
    <property type="term" value="F:heme binding"/>
    <property type="evidence" value="ECO:0007669"/>
    <property type="project" value="InterPro"/>
</dbReference>
<dbReference type="STRING" id="670386.D3B1H8"/>
<evidence type="ECO:0000256" key="6">
    <source>
        <dbReference type="ARBA" id="ARBA00022723"/>
    </source>
</evidence>
<keyword evidence="5" id="KW-0812">Transmembrane</keyword>
<dbReference type="PANTHER" id="PTHR24300:SF157">
    <property type="entry name" value="CYTOCHROME P450 MONOOXYGENASE 521A1-RELATED"/>
    <property type="match status" value="1"/>
</dbReference>
<dbReference type="PRINTS" id="PR00463">
    <property type="entry name" value="EP450I"/>
</dbReference>
<dbReference type="GO" id="GO:0016020">
    <property type="term" value="C:membrane"/>
    <property type="evidence" value="ECO:0007669"/>
    <property type="project" value="UniProtKB-SubCell"/>
</dbReference>
<evidence type="ECO:0000313" key="14">
    <source>
        <dbReference type="EMBL" id="EFA85152.1"/>
    </source>
</evidence>
<dbReference type="PANTHER" id="PTHR24300">
    <property type="entry name" value="CYTOCHROME P450 508A4-RELATED"/>
    <property type="match status" value="1"/>
</dbReference>
<dbReference type="CDD" id="cd20617">
    <property type="entry name" value="CYP1_2-like"/>
    <property type="match status" value="1"/>
</dbReference>
<evidence type="ECO:0000256" key="1">
    <source>
        <dbReference type="ARBA" id="ARBA00001971"/>
    </source>
</evidence>
<keyword evidence="15" id="KW-1185">Reference proteome</keyword>
<dbReference type="GO" id="GO:0004497">
    <property type="term" value="F:monooxygenase activity"/>
    <property type="evidence" value="ECO:0007669"/>
    <property type="project" value="UniProtKB-KW"/>
</dbReference>
<dbReference type="Gene3D" id="1.10.630.10">
    <property type="entry name" value="Cytochrome P450"/>
    <property type="match status" value="1"/>
</dbReference>
<dbReference type="GO" id="GO:0005506">
    <property type="term" value="F:iron ion binding"/>
    <property type="evidence" value="ECO:0007669"/>
    <property type="project" value="InterPro"/>
</dbReference>
<comment type="similarity">
    <text evidence="3 13">Belongs to the cytochrome P450 family.</text>
</comment>
<dbReference type="InterPro" id="IPR002401">
    <property type="entry name" value="Cyt_P450_E_grp-I"/>
</dbReference>
<dbReference type="Proteomes" id="UP000001396">
    <property type="component" value="Unassembled WGS sequence"/>
</dbReference>
<keyword evidence="9 12" id="KW-0408">Iron</keyword>
<dbReference type="PRINTS" id="PR00385">
    <property type="entry name" value="P450"/>
</dbReference>
<dbReference type="OMA" id="VEECDIK"/>
<comment type="cofactor">
    <cofactor evidence="1 12">
        <name>heme</name>
        <dbReference type="ChEBI" id="CHEBI:30413"/>
    </cofactor>
</comment>
<evidence type="ECO:0000256" key="5">
    <source>
        <dbReference type="ARBA" id="ARBA00022692"/>
    </source>
</evidence>
<evidence type="ECO:0000256" key="2">
    <source>
        <dbReference type="ARBA" id="ARBA00004167"/>
    </source>
</evidence>
<organism evidence="14 15">
    <name type="scientific">Heterostelium pallidum (strain ATCC 26659 / Pp 5 / PN500)</name>
    <name type="common">Cellular slime mold</name>
    <name type="synonym">Polysphondylium pallidum</name>
    <dbReference type="NCBI Taxonomy" id="670386"/>
    <lineage>
        <taxon>Eukaryota</taxon>
        <taxon>Amoebozoa</taxon>
        <taxon>Evosea</taxon>
        <taxon>Eumycetozoa</taxon>
        <taxon>Dictyostelia</taxon>
        <taxon>Acytosteliales</taxon>
        <taxon>Acytosteliaceae</taxon>
        <taxon>Heterostelium</taxon>
    </lineage>
</organism>
<dbReference type="InterPro" id="IPR036396">
    <property type="entry name" value="Cyt_P450_sf"/>
</dbReference>
<evidence type="ECO:0000256" key="11">
    <source>
        <dbReference type="ARBA" id="ARBA00023136"/>
    </source>
</evidence>
<name>D3B1H8_HETP5</name>
<dbReference type="InParanoid" id="D3B1H8"/>
<keyword evidence="6 12" id="KW-0479">Metal-binding</keyword>
<keyword evidence="4 12" id="KW-0349">Heme</keyword>
<keyword evidence="10 13" id="KW-0503">Monooxygenase</keyword>
<dbReference type="Pfam" id="PF00067">
    <property type="entry name" value="p450"/>
    <property type="match status" value="1"/>
</dbReference>
<dbReference type="InterPro" id="IPR017972">
    <property type="entry name" value="Cyt_P450_CS"/>
</dbReference>
<dbReference type="AlphaFoldDB" id="D3B1H8"/>